<dbReference type="AlphaFoldDB" id="A0A2W4WQX8"/>
<evidence type="ECO:0000313" key="1">
    <source>
        <dbReference type="EMBL" id="PZO21728.1"/>
    </source>
</evidence>
<name>A0A2W4WQX8_9CYAN</name>
<proteinExistence type="predicted"/>
<accession>A0A2W4WQX8</accession>
<reference evidence="1 2" key="2">
    <citation type="submission" date="2018-06" db="EMBL/GenBank/DDBJ databases">
        <title>Metagenomic assembly of (sub)arctic Cyanobacteria and their associated microbiome from non-axenic cultures.</title>
        <authorList>
            <person name="Baurain D."/>
        </authorList>
    </citation>
    <scope>NUCLEOTIDE SEQUENCE [LARGE SCALE GENOMIC DNA]</scope>
    <source>
        <strain evidence="1">ULC129bin1</strain>
    </source>
</reference>
<reference evidence="2" key="1">
    <citation type="submission" date="2018-04" db="EMBL/GenBank/DDBJ databases">
        <authorList>
            <person name="Cornet L."/>
        </authorList>
    </citation>
    <scope>NUCLEOTIDE SEQUENCE [LARGE SCALE GENOMIC DNA]</scope>
</reference>
<dbReference type="InterPro" id="IPR027417">
    <property type="entry name" value="P-loop_NTPase"/>
</dbReference>
<dbReference type="Gene3D" id="3.40.50.300">
    <property type="entry name" value="P-loop containing nucleotide triphosphate hydrolases"/>
    <property type="match status" value="1"/>
</dbReference>
<organism evidence="1 2">
    <name type="scientific">Leptolyngbya foveolarum</name>
    <dbReference type="NCBI Taxonomy" id="47253"/>
    <lineage>
        <taxon>Bacteria</taxon>
        <taxon>Bacillati</taxon>
        <taxon>Cyanobacteriota</taxon>
        <taxon>Cyanophyceae</taxon>
        <taxon>Leptolyngbyales</taxon>
        <taxon>Leptolyngbyaceae</taxon>
        <taxon>Leptolyngbya group</taxon>
        <taxon>Leptolyngbya</taxon>
    </lineage>
</organism>
<dbReference type="SUPFAM" id="SSF52540">
    <property type="entry name" value="P-loop containing nucleoside triphosphate hydrolases"/>
    <property type="match status" value="1"/>
</dbReference>
<gene>
    <name evidence="1" type="ORF">DCF25_04600</name>
</gene>
<comment type="caution">
    <text evidence="1">The sequence shown here is derived from an EMBL/GenBank/DDBJ whole genome shotgun (WGS) entry which is preliminary data.</text>
</comment>
<dbReference type="EMBL" id="QBMC01000018">
    <property type="protein sequence ID" value="PZO21728.1"/>
    <property type="molecule type" value="Genomic_DNA"/>
</dbReference>
<sequence length="178" mass="19746">MSEGNGPLPGQVSGIAKDHARQMLVGRDVNGPVNFGDSIEAQRQILVSDINPNLPPRKLALWVDRAQVQAELLKQIDEQTKLIEVVALGGFGKSALAVWATEPQQAKGTLTVPVNFAKVPSFNSFGRWVLQELGFLMKEDVPDDELIEQLMYRLKKKRCLVVMDQLEAIAEAEEQRNV</sequence>
<evidence type="ECO:0008006" key="3">
    <source>
        <dbReference type="Google" id="ProtNLM"/>
    </source>
</evidence>
<protein>
    <recommendedName>
        <fullName evidence="3">NB-ARC domain-containing protein</fullName>
    </recommendedName>
</protein>
<dbReference type="Proteomes" id="UP000249354">
    <property type="component" value="Unassembled WGS sequence"/>
</dbReference>
<evidence type="ECO:0000313" key="2">
    <source>
        <dbReference type="Proteomes" id="UP000249354"/>
    </source>
</evidence>